<evidence type="ECO:0000313" key="3">
    <source>
        <dbReference type="Proteomes" id="UP001501243"/>
    </source>
</evidence>
<protein>
    <recommendedName>
        <fullName evidence="4">Lipoprotein</fullName>
    </recommendedName>
</protein>
<keyword evidence="3" id="KW-1185">Reference proteome</keyword>
<dbReference type="Proteomes" id="UP001501243">
    <property type="component" value="Unassembled WGS sequence"/>
</dbReference>
<feature type="chain" id="PRO_5046453928" description="Lipoprotein" evidence="1">
    <location>
        <begin position="21"/>
        <end position="211"/>
    </location>
</feature>
<evidence type="ECO:0000313" key="2">
    <source>
        <dbReference type="EMBL" id="GAA4493023.1"/>
    </source>
</evidence>
<evidence type="ECO:0008006" key="4">
    <source>
        <dbReference type="Google" id="ProtNLM"/>
    </source>
</evidence>
<reference evidence="3" key="1">
    <citation type="journal article" date="2019" name="Int. J. Syst. Evol. Microbiol.">
        <title>The Global Catalogue of Microorganisms (GCM) 10K type strain sequencing project: providing services to taxonomists for standard genome sequencing and annotation.</title>
        <authorList>
            <consortium name="The Broad Institute Genomics Platform"/>
            <consortium name="The Broad Institute Genome Sequencing Center for Infectious Disease"/>
            <person name="Wu L."/>
            <person name="Ma J."/>
        </authorList>
    </citation>
    <scope>NUCLEOTIDE SEQUENCE [LARGE SCALE GENOMIC DNA]</scope>
    <source>
        <strain evidence="3">JCM 17841</strain>
    </source>
</reference>
<name>A0ABP8PUF3_9BACT</name>
<keyword evidence="1" id="KW-0732">Signal</keyword>
<proteinExistence type="predicted"/>
<gene>
    <name evidence="2" type="ORF">GCM10023172_01020</name>
</gene>
<comment type="caution">
    <text evidence="2">The sequence shown here is derived from an EMBL/GenBank/DDBJ whole genome shotgun (WGS) entry which is preliminary data.</text>
</comment>
<dbReference type="RefSeq" id="WP_208133335.1">
    <property type="nucleotide sequence ID" value="NZ_BAABGQ010000002.1"/>
</dbReference>
<dbReference type="EMBL" id="BAABGQ010000002">
    <property type="protein sequence ID" value="GAA4493023.1"/>
    <property type="molecule type" value="Genomic_DNA"/>
</dbReference>
<accession>A0ABP8PUF3</accession>
<evidence type="ECO:0000256" key="1">
    <source>
        <dbReference type="SAM" id="SignalP"/>
    </source>
</evidence>
<organism evidence="2 3">
    <name type="scientific">Hymenobacter ginsengisoli</name>
    <dbReference type="NCBI Taxonomy" id="1051626"/>
    <lineage>
        <taxon>Bacteria</taxon>
        <taxon>Pseudomonadati</taxon>
        <taxon>Bacteroidota</taxon>
        <taxon>Cytophagia</taxon>
        <taxon>Cytophagales</taxon>
        <taxon>Hymenobacteraceae</taxon>
        <taxon>Hymenobacter</taxon>
    </lineage>
</organism>
<sequence length="211" mass="22438">MKNLPGLGCLAFLLVTGCNSAPTATKANSPGAPPASAASAASPSLAGVDIRPAVELQLPTSAHGQSYLQLVSAKVLKAESLSVRQPASWTALRQAKPVVPGYRLSYEAVLRWQPITQGPDEQKMSVLTLYTPNGRDTVASIYSAASSYLPDTSGFTSSQIKPQQSVTVHGTLYAYAGTSQQRPALIVYPYNHKGDAFTNELRHLALPFPRQ</sequence>
<dbReference type="PROSITE" id="PS51257">
    <property type="entry name" value="PROKAR_LIPOPROTEIN"/>
    <property type="match status" value="1"/>
</dbReference>
<feature type="signal peptide" evidence="1">
    <location>
        <begin position="1"/>
        <end position="20"/>
    </location>
</feature>